<dbReference type="Proteomes" id="UP000287171">
    <property type="component" value="Unassembled WGS sequence"/>
</dbReference>
<evidence type="ECO:0000313" key="9">
    <source>
        <dbReference type="Proteomes" id="UP000287171"/>
    </source>
</evidence>
<feature type="repeat" description="WD" evidence="5">
    <location>
        <begin position="325"/>
        <end position="366"/>
    </location>
</feature>
<keyword evidence="2" id="KW-0677">Repeat</keyword>
<dbReference type="SMART" id="SM00220">
    <property type="entry name" value="S_TKc"/>
    <property type="match status" value="1"/>
</dbReference>
<dbReference type="Pfam" id="PF00400">
    <property type="entry name" value="WD40"/>
    <property type="match status" value="3"/>
</dbReference>
<evidence type="ECO:0000256" key="3">
    <source>
        <dbReference type="ARBA" id="ARBA00022741"/>
    </source>
</evidence>
<feature type="repeat" description="WD" evidence="5">
    <location>
        <begin position="367"/>
        <end position="408"/>
    </location>
</feature>
<dbReference type="InterPro" id="IPR001680">
    <property type="entry name" value="WD40_rpt"/>
</dbReference>
<dbReference type="PANTHER" id="PTHR22847">
    <property type="entry name" value="WD40 REPEAT PROTEIN"/>
    <property type="match status" value="1"/>
</dbReference>
<dbReference type="Pfam" id="PF00069">
    <property type="entry name" value="Pkinase"/>
    <property type="match status" value="1"/>
</dbReference>
<dbReference type="Gene3D" id="1.10.510.10">
    <property type="entry name" value="Transferase(Phosphotransferase) domain 1"/>
    <property type="match status" value="1"/>
</dbReference>
<accession>A0A402BFS2</accession>
<keyword evidence="9" id="KW-1185">Reference proteome</keyword>
<feature type="repeat" description="WD" evidence="5">
    <location>
        <begin position="452"/>
        <end position="501"/>
    </location>
</feature>
<dbReference type="PROSITE" id="PS50011">
    <property type="entry name" value="PROTEIN_KINASE_DOM"/>
    <property type="match status" value="1"/>
</dbReference>
<dbReference type="InterPro" id="IPR017441">
    <property type="entry name" value="Protein_kinase_ATP_BS"/>
</dbReference>
<reference evidence="9" key="1">
    <citation type="submission" date="2018-12" db="EMBL/GenBank/DDBJ databases">
        <title>Tengunoibacter tsumagoiensis gen. nov., sp. nov., Dictyobacter kobayashii sp. nov., D. alpinus sp. nov., and D. joshuensis sp. nov. and description of Dictyobacteraceae fam. nov. within the order Ktedonobacterales isolated from Tengu-no-mugimeshi.</title>
        <authorList>
            <person name="Wang C.M."/>
            <person name="Zheng Y."/>
            <person name="Sakai Y."/>
            <person name="Toyoda A."/>
            <person name="Minakuchi Y."/>
            <person name="Abe K."/>
            <person name="Yokota A."/>
            <person name="Yabe S."/>
        </authorList>
    </citation>
    <scope>NUCLEOTIDE SEQUENCE [LARGE SCALE GENOMIC DNA]</scope>
    <source>
        <strain evidence="9">Uno16</strain>
    </source>
</reference>
<dbReference type="SUPFAM" id="SSF56112">
    <property type="entry name" value="Protein kinase-like (PK-like)"/>
    <property type="match status" value="1"/>
</dbReference>
<proteinExistence type="predicted"/>
<dbReference type="Gene3D" id="2.130.10.10">
    <property type="entry name" value="YVTN repeat-like/Quinoprotein amine dehydrogenase"/>
    <property type="match status" value="2"/>
</dbReference>
<dbReference type="PROSITE" id="PS00678">
    <property type="entry name" value="WD_REPEATS_1"/>
    <property type="match status" value="1"/>
</dbReference>
<feature type="repeat" description="WD" evidence="5">
    <location>
        <begin position="559"/>
        <end position="600"/>
    </location>
</feature>
<dbReference type="SUPFAM" id="SSF50978">
    <property type="entry name" value="WD40 repeat-like"/>
    <property type="match status" value="1"/>
</dbReference>
<dbReference type="AlphaFoldDB" id="A0A402BFS2"/>
<dbReference type="CDD" id="cd00200">
    <property type="entry name" value="WD40"/>
    <property type="match status" value="1"/>
</dbReference>
<dbReference type="InterPro" id="IPR036322">
    <property type="entry name" value="WD40_repeat_dom_sf"/>
</dbReference>
<dbReference type="InterPro" id="IPR019775">
    <property type="entry name" value="WD40_repeat_CS"/>
</dbReference>
<gene>
    <name evidence="8" type="ORF">KDA_56980</name>
</gene>
<feature type="domain" description="Protein kinase" evidence="7">
    <location>
        <begin position="12"/>
        <end position="270"/>
    </location>
</feature>
<dbReference type="InterPro" id="IPR024977">
    <property type="entry name" value="Apc4-like_WD40_dom"/>
</dbReference>
<evidence type="ECO:0000256" key="5">
    <source>
        <dbReference type="PROSITE-ProRule" id="PRU00221"/>
    </source>
</evidence>
<dbReference type="PROSITE" id="PS50082">
    <property type="entry name" value="WD_REPEATS_2"/>
    <property type="match status" value="6"/>
</dbReference>
<evidence type="ECO:0000259" key="7">
    <source>
        <dbReference type="PROSITE" id="PS50011"/>
    </source>
</evidence>
<dbReference type="PROSITE" id="PS50294">
    <property type="entry name" value="WD_REPEATS_REGION"/>
    <property type="match status" value="4"/>
</dbReference>
<evidence type="ECO:0000256" key="2">
    <source>
        <dbReference type="ARBA" id="ARBA00022737"/>
    </source>
</evidence>
<keyword evidence="4 6" id="KW-0067">ATP-binding</keyword>
<protein>
    <recommendedName>
        <fullName evidence="7">Protein kinase domain-containing protein</fullName>
    </recommendedName>
</protein>
<evidence type="ECO:0000256" key="1">
    <source>
        <dbReference type="ARBA" id="ARBA00022574"/>
    </source>
</evidence>
<dbReference type="PROSITE" id="PS00107">
    <property type="entry name" value="PROTEIN_KINASE_ATP"/>
    <property type="match status" value="1"/>
</dbReference>
<keyword evidence="1 5" id="KW-0853">WD repeat</keyword>
<dbReference type="EMBL" id="BIFT01000002">
    <property type="protein sequence ID" value="GCE30214.1"/>
    <property type="molecule type" value="Genomic_DNA"/>
</dbReference>
<dbReference type="InterPro" id="IPR015943">
    <property type="entry name" value="WD40/YVTN_repeat-like_dom_sf"/>
</dbReference>
<dbReference type="Pfam" id="PF12894">
    <property type="entry name" value="ANAPC4_WD40"/>
    <property type="match status" value="1"/>
</dbReference>
<dbReference type="PROSITE" id="PS00108">
    <property type="entry name" value="PROTEIN_KINASE_ST"/>
    <property type="match status" value="1"/>
</dbReference>
<dbReference type="InterPro" id="IPR000719">
    <property type="entry name" value="Prot_kinase_dom"/>
</dbReference>
<dbReference type="SMART" id="SM00320">
    <property type="entry name" value="WD40"/>
    <property type="match status" value="7"/>
</dbReference>
<evidence type="ECO:0000313" key="8">
    <source>
        <dbReference type="EMBL" id="GCE30214.1"/>
    </source>
</evidence>
<dbReference type="InterPro" id="IPR011009">
    <property type="entry name" value="Kinase-like_dom_sf"/>
</dbReference>
<sequence>MASYSKKQMGNYQLTRLLGEGAFAEVYLGEHIYLGTQAAIKVLKMQAADDPMNWFYVEARNIARLVHPNIVRVLDFGVEGTTPFLVLDYAPNGTLRQRHPNGTPLPLPLVVAYMKQVAEALQYAHDEKLVHRDVKPENILLGRRNEILLSDFGIALIMQTVQSQRVQDVAGTLPYMAPEQIQGQPRTASDQYSLGIIAYEWLTGYRPFNGSMTETIAQHLGVTPTPLREKIPSLHPAVEQVVLTALEKDYKRRFASVRAFAIALEQASKLAGTTTEMVERATVPVETPAHLLPPVTPMAKNIATPVRNEVSIMKSRAPGTLVSSYNGHQQGILSLSWSPDGTHIASTSGEKSLQVWNAQTTQTEKSIQDPSESARLVAWSADGLRIASVGSDEQVHVWEIATNSFRMTYAGHQGHKINALAWSPIQNVVATAGSNGTVHVWDAITGKLLTVYQGHRASVNTLAWTPNGPPAFHGHGYHIVSGGNDTTLQTWEAFTGRTIATYPGPPAQILSTAWSPGVYASFSSPGLNSQIYKSSRVACGRIDGMVQMWDTSTSQEVLSYRYATAISVVTWSPDGRRFAYAGEDTMVEVWDTTTNLKLLAFSNSAPVRAMAWSPDGTYIATGGDDSRVHLWLAP</sequence>
<name>A0A402BFS2_9CHLR</name>
<feature type="binding site" evidence="6">
    <location>
        <position position="41"/>
    </location>
    <ligand>
        <name>ATP</name>
        <dbReference type="ChEBI" id="CHEBI:30616"/>
    </ligand>
</feature>
<feature type="repeat" description="WD" evidence="5">
    <location>
        <begin position="417"/>
        <end position="451"/>
    </location>
</feature>
<dbReference type="InterPro" id="IPR008271">
    <property type="entry name" value="Ser/Thr_kinase_AS"/>
</dbReference>
<dbReference type="RefSeq" id="WP_126630364.1">
    <property type="nucleotide sequence ID" value="NZ_BIFT01000002.1"/>
</dbReference>
<feature type="repeat" description="WD" evidence="5">
    <location>
        <begin position="600"/>
        <end position="634"/>
    </location>
</feature>
<comment type="caution">
    <text evidence="8">The sequence shown here is derived from an EMBL/GenBank/DDBJ whole genome shotgun (WGS) entry which is preliminary data.</text>
</comment>
<dbReference type="CDD" id="cd14014">
    <property type="entry name" value="STKc_PknB_like"/>
    <property type="match status" value="1"/>
</dbReference>
<dbReference type="OrthoDB" id="136964at2"/>
<dbReference type="GO" id="GO:0005524">
    <property type="term" value="F:ATP binding"/>
    <property type="evidence" value="ECO:0007669"/>
    <property type="project" value="UniProtKB-UniRule"/>
</dbReference>
<dbReference type="GO" id="GO:0004672">
    <property type="term" value="F:protein kinase activity"/>
    <property type="evidence" value="ECO:0007669"/>
    <property type="project" value="InterPro"/>
</dbReference>
<dbReference type="PANTHER" id="PTHR22847:SF637">
    <property type="entry name" value="WD REPEAT DOMAIN 5B"/>
    <property type="match status" value="1"/>
</dbReference>
<evidence type="ECO:0000256" key="6">
    <source>
        <dbReference type="PROSITE-ProRule" id="PRU10141"/>
    </source>
</evidence>
<keyword evidence="3 6" id="KW-0547">Nucleotide-binding</keyword>
<organism evidence="8 9">
    <name type="scientific">Dictyobacter alpinus</name>
    <dbReference type="NCBI Taxonomy" id="2014873"/>
    <lineage>
        <taxon>Bacteria</taxon>
        <taxon>Bacillati</taxon>
        <taxon>Chloroflexota</taxon>
        <taxon>Ktedonobacteria</taxon>
        <taxon>Ktedonobacterales</taxon>
        <taxon>Dictyobacteraceae</taxon>
        <taxon>Dictyobacter</taxon>
    </lineage>
</organism>
<evidence type="ECO:0000256" key="4">
    <source>
        <dbReference type="ARBA" id="ARBA00022840"/>
    </source>
</evidence>